<dbReference type="EMBL" id="SJPY01000006">
    <property type="protein sequence ID" value="TWU38724.1"/>
    <property type="molecule type" value="Genomic_DNA"/>
</dbReference>
<reference evidence="2 3" key="1">
    <citation type="submission" date="2019-02" db="EMBL/GenBank/DDBJ databases">
        <title>Deep-cultivation of Planctomycetes and their phenomic and genomic characterization uncovers novel biology.</title>
        <authorList>
            <person name="Wiegand S."/>
            <person name="Jogler M."/>
            <person name="Boedeker C."/>
            <person name="Pinto D."/>
            <person name="Vollmers J."/>
            <person name="Rivas-Marin E."/>
            <person name="Kohn T."/>
            <person name="Peeters S.H."/>
            <person name="Heuer A."/>
            <person name="Rast P."/>
            <person name="Oberbeckmann S."/>
            <person name="Bunk B."/>
            <person name="Jeske O."/>
            <person name="Meyerdierks A."/>
            <person name="Storesund J.E."/>
            <person name="Kallscheuer N."/>
            <person name="Luecker S."/>
            <person name="Lage O.M."/>
            <person name="Pohl T."/>
            <person name="Merkel B.J."/>
            <person name="Hornburger P."/>
            <person name="Mueller R.-W."/>
            <person name="Bruemmer F."/>
            <person name="Labrenz M."/>
            <person name="Spormann A.M."/>
            <person name="Op Den Camp H."/>
            <person name="Overmann J."/>
            <person name="Amann R."/>
            <person name="Jetten M.S.M."/>
            <person name="Mascher T."/>
            <person name="Medema M.H."/>
            <person name="Devos D.P."/>
            <person name="Kaster A.-K."/>
            <person name="Ovreas L."/>
            <person name="Rohde M."/>
            <person name="Galperin M.Y."/>
            <person name="Jogler C."/>
        </authorList>
    </citation>
    <scope>NUCLEOTIDE SEQUENCE [LARGE SCALE GENOMIC DNA]</scope>
    <source>
        <strain evidence="2 3">Q31b</strain>
    </source>
</reference>
<gene>
    <name evidence="2" type="ORF">Q31b_38020</name>
</gene>
<feature type="region of interest" description="Disordered" evidence="1">
    <location>
        <begin position="45"/>
        <end position="67"/>
    </location>
</feature>
<dbReference type="Proteomes" id="UP000315471">
    <property type="component" value="Unassembled WGS sequence"/>
</dbReference>
<evidence type="ECO:0000256" key="1">
    <source>
        <dbReference type="SAM" id="MobiDB-lite"/>
    </source>
</evidence>
<dbReference type="AlphaFoldDB" id="A0A5C6DRA7"/>
<dbReference type="RefSeq" id="WP_146601066.1">
    <property type="nucleotide sequence ID" value="NZ_SJPY01000006.1"/>
</dbReference>
<protein>
    <submittedName>
        <fullName evidence="2">Uncharacterized protein</fullName>
    </submittedName>
</protein>
<proteinExistence type="predicted"/>
<evidence type="ECO:0000313" key="2">
    <source>
        <dbReference type="EMBL" id="TWU38724.1"/>
    </source>
</evidence>
<organism evidence="2 3">
    <name type="scientific">Novipirellula aureliae</name>
    <dbReference type="NCBI Taxonomy" id="2527966"/>
    <lineage>
        <taxon>Bacteria</taxon>
        <taxon>Pseudomonadati</taxon>
        <taxon>Planctomycetota</taxon>
        <taxon>Planctomycetia</taxon>
        <taxon>Pirellulales</taxon>
        <taxon>Pirellulaceae</taxon>
        <taxon>Novipirellula</taxon>
    </lineage>
</organism>
<evidence type="ECO:0000313" key="3">
    <source>
        <dbReference type="Proteomes" id="UP000315471"/>
    </source>
</evidence>
<keyword evidence="3" id="KW-1185">Reference proteome</keyword>
<name>A0A5C6DRA7_9BACT</name>
<sequence length="95" mass="10387">MRSSPRYSARLKPPGGHWRKVAVSAQSGLNRGWIFGIEVAPVFHSADGSSEQPPATQPLIGTREALSSKETMERLRIDAYGSFGQWLSSASQSNR</sequence>
<accession>A0A5C6DRA7</accession>
<comment type="caution">
    <text evidence="2">The sequence shown here is derived from an EMBL/GenBank/DDBJ whole genome shotgun (WGS) entry which is preliminary data.</text>
</comment>